<dbReference type="EMBL" id="VCAU01000007">
    <property type="protein sequence ID" value="KAF9893576.1"/>
    <property type="molecule type" value="Genomic_DNA"/>
</dbReference>
<proteinExistence type="predicted"/>
<dbReference type="PANTHER" id="PTHR42053:SF1">
    <property type="match status" value="1"/>
</dbReference>
<dbReference type="AlphaFoldDB" id="A0AAD4GY58"/>
<accession>A0AAD4GY58</accession>
<comment type="caution">
    <text evidence="2">The sequence shown here is derived from an EMBL/GenBank/DDBJ whole genome shotgun (WGS) entry which is preliminary data.</text>
</comment>
<feature type="compositionally biased region" description="Basic residues" evidence="1">
    <location>
        <begin position="194"/>
        <end position="206"/>
    </location>
</feature>
<organism evidence="2 3">
    <name type="scientific">Aspergillus nanangensis</name>
    <dbReference type="NCBI Taxonomy" id="2582783"/>
    <lineage>
        <taxon>Eukaryota</taxon>
        <taxon>Fungi</taxon>
        <taxon>Dikarya</taxon>
        <taxon>Ascomycota</taxon>
        <taxon>Pezizomycotina</taxon>
        <taxon>Eurotiomycetes</taxon>
        <taxon>Eurotiomycetidae</taxon>
        <taxon>Eurotiales</taxon>
        <taxon>Aspergillaceae</taxon>
        <taxon>Aspergillus</taxon>
        <taxon>Aspergillus subgen. Circumdati</taxon>
    </lineage>
</organism>
<evidence type="ECO:0000313" key="3">
    <source>
        <dbReference type="Proteomes" id="UP001194746"/>
    </source>
</evidence>
<sequence>MAPRPNLYPIQTSKTIVYPSELQGPSTSSSTSSKREDSNGPSVPPPLAYTEFLRALSPAFGSPEPATAGATRWSFGRPLPSPISMPSTSSSASFPRRTVSGKRTSSMSVPHSPALRSASSIGPIRRIRMSPTYMYSPASTESPQSPYMIRTPLSPAEWRRRYAESPDGRTISIQQVVTHTITLKRTPSLDPPPKGKRRRTHESHDR</sequence>
<dbReference type="Proteomes" id="UP001194746">
    <property type="component" value="Unassembled WGS sequence"/>
</dbReference>
<name>A0AAD4GY58_ASPNN</name>
<evidence type="ECO:0000256" key="1">
    <source>
        <dbReference type="SAM" id="MobiDB-lite"/>
    </source>
</evidence>
<feature type="region of interest" description="Disordered" evidence="1">
    <location>
        <begin position="60"/>
        <end position="123"/>
    </location>
</feature>
<protein>
    <submittedName>
        <fullName evidence="2">Uncharacterized protein</fullName>
    </submittedName>
</protein>
<keyword evidence="3" id="KW-1185">Reference proteome</keyword>
<reference evidence="2" key="1">
    <citation type="journal article" date="2019" name="Beilstein J. Org. Chem.">
        <title>Nanangenines: drimane sesquiterpenoids as the dominant metabolite cohort of a novel Australian fungus, Aspergillus nanangensis.</title>
        <authorList>
            <person name="Lacey H.J."/>
            <person name="Gilchrist C.L.M."/>
            <person name="Crombie A."/>
            <person name="Kalaitzis J.A."/>
            <person name="Vuong D."/>
            <person name="Rutledge P.J."/>
            <person name="Turner P."/>
            <person name="Pitt J.I."/>
            <person name="Lacey E."/>
            <person name="Chooi Y.H."/>
            <person name="Piggott A.M."/>
        </authorList>
    </citation>
    <scope>NUCLEOTIDE SEQUENCE</scope>
    <source>
        <strain evidence="2">MST-FP2251</strain>
    </source>
</reference>
<reference evidence="2" key="2">
    <citation type="submission" date="2020-02" db="EMBL/GenBank/DDBJ databases">
        <authorList>
            <person name="Gilchrist C.L.M."/>
            <person name="Chooi Y.-H."/>
        </authorList>
    </citation>
    <scope>NUCLEOTIDE SEQUENCE</scope>
    <source>
        <strain evidence="2">MST-FP2251</strain>
    </source>
</reference>
<feature type="region of interest" description="Disordered" evidence="1">
    <location>
        <begin position="180"/>
        <end position="206"/>
    </location>
</feature>
<feature type="compositionally biased region" description="Low complexity" evidence="1">
    <location>
        <begin position="82"/>
        <end position="95"/>
    </location>
</feature>
<dbReference type="PANTHER" id="PTHR42053">
    <property type="match status" value="1"/>
</dbReference>
<evidence type="ECO:0000313" key="2">
    <source>
        <dbReference type="EMBL" id="KAF9893576.1"/>
    </source>
</evidence>
<gene>
    <name evidence="2" type="ORF">FE257_010888</name>
</gene>
<feature type="region of interest" description="Disordered" evidence="1">
    <location>
        <begin position="1"/>
        <end position="48"/>
    </location>
</feature>